<feature type="domain" description="DUF6531" evidence="2">
    <location>
        <begin position="200"/>
        <end position="278"/>
    </location>
</feature>
<dbReference type="RefSeq" id="WP_261694271.1">
    <property type="nucleotide sequence ID" value="NZ_CP104694.1"/>
</dbReference>
<dbReference type="Gene3D" id="2.180.10.10">
    <property type="entry name" value="RHS repeat-associated core"/>
    <property type="match status" value="3"/>
</dbReference>
<dbReference type="PANTHER" id="PTHR32305">
    <property type="match status" value="1"/>
</dbReference>
<dbReference type="InterPro" id="IPR006530">
    <property type="entry name" value="YD"/>
</dbReference>
<accession>A0ABY6BB59</accession>
<dbReference type="PANTHER" id="PTHR32305:SF15">
    <property type="entry name" value="PROTEIN RHSA-RELATED"/>
    <property type="match status" value="1"/>
</dbReference>
<keyword evidence="1" id="KW-0677">Repeat</keyword>
<evidence type="ECO:0000259" key="3">
    <source>
        <dbReference type="Pfam" id="PF25023"/>
    </source>
</evidence>
<dbReference type="NCBIfam" id="TIGR01643">
    <property type="entry name" value="YD_repeat_2x"/>
    <property type="match status" value="4"/>
</dbReference>
<dbReference type="InterPro" id="IPR045351">
    <property type="entry name" value="DUF6531"/>
</dbReference>
<dbReference type="InterPro" id="IPR056823">
    <property type="entry name" value="TEN-like_YD-shell"/>
</dbReference>
<sequence length="1655" mass="181038">MAPHIFRGRHAAGGRWLLSLFLLVGGVVNAAHQCPAYQTPPCPPDQRCSALLFSPWKSECVYPSNFPQPNPHDLRHACHINKFWFNDAAMAAQNGTDLAVKFCSTDFNMDKPWKTDSDSDCIYGKPIAERRIPVEGTTYYAFTGSARNEGKCNPPEPWGLNKWQHTRFIFCPPGSFEERGLCVKRWFNEKGRTNCTTRRGQPVDALVGNKRLVEIDWQDSSSSGALTLQRTYNSFGPNYGAGDWPVGHAWRHNFESYVIDSGDGAYRTVLAYRPDGYLSIFGDFSGGKSTLIDEQLTLTVLGGTPASGYEIVDQSGRVETYNDVGRLVSVKDRSQRGTTLTYDANGRLSAVQDTSGRKLVFNYASSASPTIASVTLPNGEAIQYTIDTPDSYGRGVLRLVSYPDAATREYRYRTDTGEILLERVLRNGVDYTAYEYNQMQNFGGVTLRSLATKSYLVGNKNDPADDIAYTFAYTLNETRTATVVTHPKLTTETIQGVVRNGKVVLSEATLGCTGCSGTTTKSTVYDQNGLADLTTDGRGYTTDRDYNSRGLEIVRKEAVQAATASSGCPVGTTVGPAMADCEKKTCTSDQPFPGARHADHLGISAKYFSCPSPANRPAVAPARTTRTEWHPTFAKPVQRTVENSQGVIEQVTRWTYNAREQVTARCHVDATSSAAMAFACDSASAAPLGVRRWTYTYCESADVANASVECPVLGNLKSVNGPRLPTEEGMNGIDDIETFRYFTVSDESGCGNFAGPCHRVGDLRKHVNALGHVTERIAYTRDGQVARMKDANGSFTDFAYDQRGRMIRRYVRALGTGNIGLADATTRLEYDTHGNVTKVTLPDGVFNTYVYDSAGRLTDVIDSGGNRVHYTLDKSGKRVGEGIYDSSYNPNSPSTGLKFAMARTYDSLDRLTAQLNAFSVPVFESPGYDGNGNLTRTKDAFGVETIQEYDGLNRLTSMLRDATGTDPETRQSRTTYVYNTAGRVKSVTDPDSLSTTYTFDSLGNQTALDSPDTGHADYVYDRAGNRTRLTDNRGITAAVTFDSLNRRVSLTYPDSTQNVAFRYDQSNAVTGCTESYPMGRLTQVSDESGATTYCYDRRGNITRKTQYVATAGGVSAPLTSVVSYVYDKADRLIQIVYPSGAEATYSRDGLGRVTGLSWRPSPSASSTAVVSNITYYPFGPVNVVTYGNGRTSTKTYDNDYLIDSITSSAGAEGFNLEFTTNVMGEITAAAELGVATPAERQYEYDSLHRLTLVKDRLGVTREDYSYNKTGDRLSKLIAGQPVENYGYAPGTHRLGTVGSSTRTYDGSGNTLARADNQLPTFTYGARNRLNSAKIQETAGGLVCTDPETCNHQPGSTMTALYLYNALGQRVRKTMRSESGTNIVDTRRTFVFGESGVLLAEYPGSGAVEYLYVDDVPVAVAMNGLASYLETDPLGTPRVAINPGNNAQQWKWDYFASAFGENAAVVPPGGIDVSLRFPGQYLDASTGLNYNYFRDYEASTGRYVESDPIGLRGGLSTYGYAFQRPQSLFDRFGLTVYKCTRPMRGLRQVPHDFLCASSAVPGLQPDCGGHGPKTFWDTAYGEGADSNEKFSEEQCTAQPQGPGDCEEKCLREMITRPRPKYSATAVGVQNCWDWAADTYNDCKSTCGENPKAFDEK</sequence>
<feature type="domain" description="Teneurin-like YD-shell" evidence="3">
    <location>
        <begin position="770"/>
        <end position="872"/>
    </location>
</feature>
<dbReference type="InterPro" id="IPR022385">
    <property type="entry name" value="Rhs_assc_core"/>
</dbReference>
<keyword evidence="5" id="KW-1185">Reference proteome</keyword>
<dbReference type="Pfam" id="PF20148">
    <property type="entry name" value="DUF6531"/>
    <property type="match status" value="1"/>
</dbReference>
<dbReference type="PRINTS" id="PR00394">
    <property type="entry name" value="RHSPROTEIN"/>
</dbReference>
<dbReference type="Pfam" id="PF05593">
    <property type="entry name" value="RHS_repeat"/>
    <property type="match status" value="2"/>
</dbReference>
<dbReference type="Proteomes" id="UP001064632">
    <property type="component" value="Chromosome"/>
</dbReference>
<dbReference type="NCBIfam" id="TIGR03696">
    <property type="entry name" value="Rhs_assc_core"/>
    <property type="match status" value="1"/>
</dbReference>
<organism evidence="4 5">
    <name type="scientific">Tahibacter amnicola</name>
    <dbReference type="NCBI Taxonomy" id="2976241"/>
    <lineage>
        <taxon>Bacteria</taxon>
        <taxon>Pseudomonadati</taxon>
        <taxon>Pseudomonadota</taxon>
        <taxon>Gammaproteobacteria</taxon>
        <taxon>Lysobacterales</taxon>
        <taxon>Rhodanobacteraceae</taxon>
        <taxon>Tahibacter</taxon>
    </lineage>
</organism>
<protein>
    <submittedName>
        <fullName evidence="4">DUF6531 domain-containing protein</fullName>
    </submittedName>
</protein>
<evidence type="ECO:0000313" key="5">
    <source>
        <dbReference type="Proteomes" id="UP001064632"/>
    </source>
</evidence>
<name>A0ABY6BB59_9GAMM</name>
<dbReference type="Pfam" id="PF25023">
    <property type="entry name" value="TEN_YD-shell"/>
    <property type="match status" value="2"/>
</dbReference>
<gene>
    <name evidence="4" type="ORF">N4264_21530</name>
</gene>
<dbReference type="InterPro" id="IPR050708">
    <property type="entry name" value="T6SS_VgrG/RHS"/>
</dbReference>
<evidence type="ECO:0000256" key="1">
    <source>
        <dbReference type="ARBA" id="ARBA00022737"/>
    </source>
</evidence>
<feature type="domain" description="Teneurin-like YD-shell" evidence="3">
    <location>
        <begin position="901"/>
        <end position="1097"/>
    </location>
</feature>
<dbReference type="EMBL" id="CP104694">
    <property type="protein sequence ID" value="UXI67294.1"/>
    <property type="molecule type" value="Genomic_DNA"/>
</dbReference>
<proteinExistence type="predicted"/>
<evidence type="ECO:0000259" key="2">
    <source>
        <dbReference type="Pfam" id="PF20148"/>
    </source>
</evidence>
<dbReference type="InterPro" id="IPR031325">
    <property type="entry name" value="RHS_repeat"/>
</dbReference>
<evidence type="ECO:0000313" key="4">
    <source>
        <dbReference type="EMBL" id="UXI67294.1"/>
    </source>
</evidence>
<reference evidence="4" key="1">
    <citation type="submission" date="2022-09" db="EMBL/GenBank/DDBJ databases">
        <title>Tahibacter sp. nov., isolated from a fresh water.</title>
        <authorList>
            <person name="Baek J.H."/>
            <person name="Lee J.K."/>
            <person name="Kim J.M."/>
            <person name="Jeon C.O."/>
        </authorList>
    </citation>
    <scope>NUCLEOTIDE SEQUENCE</scope>
    <source>
        <strain evidence="4">W38</strain>
    </source>
</reference>